<evidence type="ECO:0000313" key="2">
    <source>
        <dbReference type="Proteomes" id="UP000020529"/>
    </source>
</evidence>
<dbReference type="Pfam" id="PF14135">
    <property type="entry name" value="DUF4302"/>
    <property type="match status" value="1"/>
</dbReference>
<dbReference type="Proteomes" id="UP000020529">
    <property type="component" value="Unassembled WGS sequence"/>
</dbReference>
<dbReference type="PATRIC" id="fig|1339315.3.peg.2435"/>
<gene>
    <name evidence="1" type="ORF">M124_1671</name>
</gene>
<sequence>MKLGFQILILMVFCFSCKDEKVFDSSPSERNANHIGELRKELVNAPYGWAVIYFPQTDSLLFTNVNELITLPKGIFEDKNKYGYGGHYFLMKFSENGIVETVADYNEESLTKKLQSEFEVSQNTFTQLSFTTYTYLHSLVNDRFTGSSDFLYTGKDVDGNLIFKTSSYIEPAREYIIFTKLKNDESWQEDIQKSYDNKLFFEKMKNPQLIIRRAGRVYFHSDVQMNVTYGGDGSVNGKQPPEVYQRYRLFLARDYFASQGWLGNKVKGLGSGYVGTADGLTFKPGIRYSETYIFYDFRREGERFVCELVKVVDPYSKKTHWVSKHLAPYGEESGVIAEIRDEI</sequence>
<evidence type="ECO:0000313" key="1">
    <source>
        <dbReference type="EMBL" id="EXY74516.1"/>
    </source>
</evidence>
<comment type="caution">
    <text evidence="1">The sequence shown here is derived from an EMBL/GenBank/DDBJ whole genome shotgun (WGS) entry which is preliminary data.</text>
</comment>
<organism evidence="1 2">
    <name type="scientific">Bacteroides fragilis str. 3988T(B)14</name>
    <dbReference type="NCBI Taxonomy" id="1339315"/>
    <lineage>
        <taxon>Bacteria</taxon>
        <taxon>Pseudomonadati</taxon>
        <taxon>Bacteroidota</taxon>
        <taxon>Bacteroidia</taxon>
        <taxon>Bacteroidales</taxon>
        <taxon>Bacteroidaceae</taxon>
        <taxon>Bacteroides</taxon>
    </lineage>
</organism>
<accession>A0A015TUW1</accession>
<name>A0A015TUW1_BACFG</name>
<dbReference type="RefSeq" id="WP_005800368.1">
    <property type="nucleotide sequence ID" value="NZ_JGCY01000286.1"/>
</dbReference>
<evidence type="ECO:0008006" key="3">
    <source>
        <dbReference type="Google" id="ProtNLM"/>
    </source>
</evidence>
<proteinExistence type="predicted"/>
<reference evidence="1 2" key="1">
    <citation type="submission" date="2014-02" db="EMBL/GenBank/DDBJ databases">
        <authorList>
            <person name="Sears C."/>
            <person name="Carroll K."/>
            <person name="Sack B.R."/>
            <person name="Qadri F."/>
            <person name="Myers L.L."/>
            <person name="Chung G.-T."/>
            <person name="Escheverria P."/>
            <person name="Fraser C.M."/>
            <person name="Sadzewicz L."/>
            <person name="Shefchek K.A."/>
            <person name="Tallon L."/>
            <person name="Das S.P."/>
            <person name="Daugherty S."/>
            <person name="Mongodin E.F."/>
        </authorList>
    </citation>
    <scope>NUCLEOTIDE SEQUENCE [LARGE SCALE GENOMIC DNA]</scope>
    <source>
        <strain evidence="2">3988T(B)14</strain>
    </source>
</reference>
<protein>
    <recommendedName>
        <fullName evidence="3">DUF4302 domain-containing protein</fullName>
    </recommendedName>
</protein>
<dbReference type="AlphaFoldDB" id="A0A015TUW1"/>
<dbReference type="EMBL" id="JGCY01000286">
    <property type="protein sequence ID" value="EXY74516.1"/>
    <property type="molecule type" value="Genomic_DNA"/>
</dbReference>
<dbReference type="InterPro" id="IPR025396">
    <property type="entry name" value="DUF4302"/>
</dbReference>